<dbReference type="Proteomes" id="UP000765509">
    <property type="component" value="Unassembled WGS sequence"/>
</dbReference>
<dbReference type="EMBL" id="AVOT02002942">
    <property type="protein sequence ID" value="MBW0472003.1"/>
    <property type="molecule type" value="Genomic_DNA"/>
</dbReference>
<evidence type="ECO:0000313" key="3">
    <source>
        <dbReference type="Proteomes" id="UP000765509"/>
    </source>
</evidence>
<accession>A0A9Q3BVT9</accession>
<protein>
    <submittedName>
        <fullName evidence="2">Uncharacterized protein</fullName>
    </submittedName>
</protein>
<proteinExistence type="predicted"/>
<name>A0A9Q3BVT9_9BASI</name>
<sequence length="98" mass="11351">MKYSNFPIAIQGTNKGDLKAVEKLFLDLLERNEPNKSISKEDINQSKMDKPSSSKLPSSIEEIKEAILNEDTVKDRKKCVQQTDVIRTYWKCENNCWN</sequence>
<evidence type="ECO:0000313" key="2">
    <source>
        <dbReference type="EMBL" id="MBW0472003.1"/>
    </source>
</evidence>
<organism evidence="2 3">
    <name type="scientific">Austropuccinia psidii MF-1</name>
    <dbReference type="NCBI Taxonomy" id="1389203"/>
    <lineage>
        <taxon>Eukaryota</taxon>
        <taxon>Fungi</taxon>
        <taxon>Dikarya</taxon>
        <taxon>Basidiomycota</taxon>
        <taxon>Pucciniomycotina</taxon>
        <taxon>Pucciniomycetes</taxon>
        <taxon>Pucciniales</taxon>
        <taxon>Sphaerophragmiaceae</taxon>
        <taxon>Austropuccinia</taxon>
    </lineage>
</organism>
<keyword evidence="3" id="KW-1185">Reference proteome</keyword>
<comment type="caution">
    <text evidence="2">The sequence shown here is derived from an EMBL/GenBank/DDBJ whole genome shotgun (WGS) entry which is preliminary data.</text>
</comment>
<feature type="region of interest" description="Disordered" evidence="1">
    <location>
        <begin position="36"/>
        <end position="58"/>
    </location>
</feature>
<dbReference type="AlphaFoldDB" id="A0A9Q3BVT9"/>
<feature type="compositionally biased region" description="Basic and acidic residues" evidence="1">
    <location>
        <begin position="36"/>
        <end position="52"/>
    </location>
</feature>
<reference evidence="2" key="1">
    <citation type="submission" date="2021-03" db="EMBL/GenBank/DDBJ databases">
        <title>Draft genome sequence of rust myrtle Austropuccinia psidii MF-1, a brazilian biotype.</title>
        <authorList>
            <person name="Quecine M.C."/>
            <person name="Pachon D.M.R."/>
            <person name="Bonatelli M.L."/>
            <person name="Correr F.H."/>
            <person name="Franceschini L.M."/>
            <person name="Leite T.F."/>
            <person name="Margarido G.R.A."/>
            <person name="Almeida C.A."/>
            <person name="Ferrarezi J.A."/>
            <person name="Labate C.A."/>
        </authorList>
    </citation>
    <scope>NUCLEOTIDE SEQUENCE</scope>
    <source>
        <strain evidence="2">MF-1</strain>
    </source>
</reference>
<evidence type="ECO:0000256" key="1">
    <source>
        <dbReference type="SAM" id="MobiDB-lite"/>
    </source>
</evidence>
<gene>
    <name evidence="2" type="ORF">O181_011718</name>
</gene>